<accession>A0A7W6S2F1</accession>
<evidence type="ECO:0000256" key="13">
    <source>
        <dbReference type="ARBA" id="ARBA00048639"/>
    </source>
</evidence>
<keyword evidence="12" id="KW-0472">Membrane</keyword>
<evidence type="ECO:0000256" key="9">
    <source>
        <dbReference type="ARBA" id="ARBA00022643"/>
    </source>
</evidence>
<comment type="pathway">
    <text evidence="4">Pyrimidine metabolism; UMP biosynthesis via de novo pathway; orotate from (S)-dihydroorotate (quinone route): step 1/1.</text>
</comment>
<dbReference type="InterPro" id="IPR013785">
    <property type="entry name" value="Aldolase_TIM"/>
</dbReference>
<protein>
    <recommendedName>
        <fullName evidence="7 14">Dihydroorotate dehydrogenase (quinone)</fullName>
        <ecNumber evidence="6 14">1.3.5.2</ecNumber>
    </recommendedName>
</protein>
<evidence type="ECO:0000256" key="5">
    <source>
        <dbReference type="ARBA" id="ARBA00005359"/>
    </source>
</evidence>
<dbReference type="Proteomes" id="UP000555728">
    <property type="component" value="Unassembled WGS sequence"/>
</dbReference>
<evidence type="ECO:0000313" key="16">
    <source>
        <dbReference type="EMBL" id="MBB4286932.1"/>
    </source>
</evidence>
<comment type="similarity">
    <text evidence="5">Belongs to the dihydroorotate dehydrogenase family. Type 2 subfamily.</text>
</comment>
<organism evidence="16 17">
    <name type="scientific">Roseospira goensis</name>
    <dbReference type="NCBI Taxonomy" id="391922"/>
    <lineage>
        <taxon>Bacteria</taxon>
        <taxon>Pseudomonadati</taxon>
        <taxon>Pseudomonadota</taxon>
        <taxon>Alphaproteobacteria</taxon>
        <taxon>Rhodospirillales</taxon>
        <taxon>Rhodospirillaceae</taxon>
        <taxon>Roseospira</taxon>
    </lineage>
</organism>
<dbReference type="PROSITE" id="PS00911">
    <property type="entry name" value="DHODEHASE_1"/>
    <property type="match status" value="1"/>
</dbReference>
<comment type="function">
    <text evidence="2">Catalyzes the conversion of dihydroorotate to orotate with quinone as electron acceptor.</text>
</comment>
<dbReference type="InterPro" id="IPR050074">
    <property type="entry name" value="DHO_dehydrogenase"/>
</dbReference>
<keyword evidence="9" id="KW-0288">FMN</keyword>
<dbReference type="GO" id="GO:0106430">
    <property type="term" value="F:dihydroorotate dehydrogenase (quinone) activity"/>
    <property type="evidence" value="ECO:0007669"/>
    <property type="project" value="UniProtKB-EC"/>
</dbReference>
<dbReference type="NCBIfam" id="NF003645">
    <property type="entry name" value="PRK05286.1-2"/>
    <property type="match status" value="1"/>
</dbReference>
<evidence type="ECO:0000256" key="2">
    <source>
        <dbReference type="ARBA" id="ARBA00003125"/>
    </source>
</evidence>
<dbReference type="PANTHER" id="PTHR48109">
    <property type="entry name" value="DIHYDROOROTATE DEHYDROGENASE (QUINONE), MITOCHONDRIAL-RELATED"/>
    <property type="match status" value="1"/>
</dbReference>
<dbReference type="NCBIfam" id="TIGR01036">
    <property type="entry name" value="pyrD_sub2"/>
    <property type="match status" value="1"/>
</dbReference>
<evidence type="ECO:0000256" key="8">
    <source>
        <dbReference type="ARBA" id="ARBA00022630"/>
    </source>
</evidence>
<dbReference type="GO" id="GO:0016020">
    <property type="term" value="C:membrane"/>
    <property type="evidence" value="ECO:0007669"/>
    <property type="project" value="UniProtKB-SubCell"/>
</dbReference>
<dbReference type="Pfam" id="PF01180">
    <property type="entry name" value="DHO_dh"/>
    <property type="match status" value="1"/>
</dbReference>
<dbReference type="CDD" id="cd04738">
    <property type="entry name" value="DHOD_2_like"/>
    <property type="match status" value="1"/>
</dbReference>
<evidence type="ECO:0000256" key="6">
    <source>
        <dbReference type="ARBA" id="ARBA00012791"/>
    </source>
</evidence>
<dbReference type="GO" id="GO:0006207">
    <property type="term" value="P:'de novo' pyrimidine nucleobase biosynthetic process"/>
    <property type="evidence" value="ECO:0007669"/>
    <property type="project" value="UniProtKB-UniRule"/>
</dbReference>
<dbReference type="AlphaFoldDB" id="A0A7W6S2F1"/>
<proteinExistence type="inferred from homology"/>
<feature type="domain" description="Dihydroorotate dehydrogenase catalytic" evidence="15">
    <location>
        <begin position="44"/>
        <end position="339"/>
    </location>
</feature>
<evidence type="ECO:0000256" key="3">
    <source>
        <dbReference type="ARBA" id="ARBA00004370"/>
    </source>
</evidence>
<comment type="subcellular location">
    <subcellularLocation>
        <location evidence="3">Membrane</location>
    </subcellularLocation>
</comment>
<evidence type="ECO:0000313" key="17">
    <source>
        <dbReference type="Proteomes" id="UP000555728"/>
    </source>
</evidence>
<evidence type="ECO:0000259" key="15">
    <source>
        <dbReference type="Pfam" id="PF01180"/>
    </source>
</evidence>
<dbReference type="GO" id="GO:0044205">
    <property type="term" value="P:'de novo' UMP biosynthetic process"/>
    <property type="evidence" value="ECO:0007669"/>
    <property type="project" value="UniProtKB-UniPathway"/>
</dbReference>
<dbReference type="NCBIfam" id="NF003652">
    <property type="entry name" value="PRK05286.2-5"/>
    <property type="match status" value="1"/>
</dbReference>
<evidence type="ECO:0000256" key="4">
    <source>
        <dbReference type="ARBA" id="ARBA00005161"/>
    </source>
</evidence>
<evidence type="ECO:0000256" key="10">
    <source>
        <dbReference type="ARBA" id="ARBA00022975"/>
    </source>
</evidence>
<comment type="cofactor">
    <cofactor evidence="1">
        <name>FMN</name>
        <dbReference type="ChEBI" id="CHEBI:58210"/>
    </cofactor>
</comment>
<evidence type="ECO:0000256" key="1">
    <source>
        <dbReference type="ARBA" id="ARBA00001917"/>
    </source>
</evidence>
<keyword evidence="10" id="KW-0665">Pyrimidine biosynthesis</keyword>
<dbReference type="EMBL" id="JACIGI010000024">
    <property type="protein sequence ID" value="MBB4286932.1"/>
    <property type="molecule type" value="Genomic_DNA"/>
</dbReference>
<dbReference type="InterPro" id="IPR001295">
    <property type="entry name" value="Dihydroorotate_DH_CS"/>
</dbReference>
<dbReference type="InterPro" id="IPR005719">
    <property type="entry name" value="Dihydroorotate_DH_2"/>
</dbReference>
<reference evidence="16 17" key="1">
    <citation type="submission" date="2020-08" db="EMBL/GenBank/DDBJ databases">
        <title>Genome sequencing of Purple Non-Sulfur Bacteria from various extreme environments.</title>
        <authorList>
            <person name="Mayer M."/>
        </authorList>
    </citation>
    <scope>NUCLEOTIDE SEQUENCE [LARGE SCALE GENOMIC DNA]</scope>
    <source>
        <strain evidence="16 17">JA135</strain>
    </source>
</reference>
<keyword evidence="17" id="KW-1185">Reference proteome</keyword>
<dbReference type="EC" id="1.3.5.2" evidence="6 14"/>
<evidence type="ECO:0000256" key="14">
    <source>
        <dbReference type="NCBIfam" id="TIGR01036"/>
    </source>
</evidence>
<dbReference type="Gene3D" id="3.20.20.70">
    <property type="entry name" value="Aldolase class I"/>
    <property type="match status" value="1"/>
</dbReference>
<sequence>MSRVDSMFLGLLQAMDPEKAHDLSIRTLARGLGPSLPPPDDPALAVTVWGRPFRNPLGLAAGYDKTALVPDACLRMGFGFVEVGGITPRPQPGNPRPRLFRLQDDGAVINRMGLNNDGMIVAYDRLSRRPRWEDRGLVGANLAMNADTPIEHAADDYATLACVLGPHCDFLVLNLSSPNTEGLRQLQSPDSVRAIVRRVRAAMPTRARPPLCLKVSPDLTNAELEALADVALEPENPLDGIVCVNTTTARPESLTHPAKAEAGGLSGAPLKARALEVLQVLAAKLYGRVPLISVGGIETAQDILARLRAGASLVQIYTVLAYFGPRLVPRLKTDLLALLQEQGFATVEEAIGADLKGSAAA</sequence>
<keyword evidence="8" id="KW-0285">Flavoprotein</keyword>
<dbReference type="RefSeq" id="WP_184436200.1">
    <property type="nucleotide sequence ID" value="NZ_JACIGI010000024.1"/>
</dbReference>
<dbReference type="SUPFAM" id="SSF51395">
    <property type="entry name" value="FMN-linked oxidoreductases"/>
    <property type="match status" value="1"/>
</dbReference>
<keyword evidence="11 16" id="KW-0560">Oxidoreductase</keyword>
<comment type="caution">
    <text evidence="16">The sequence shown here is derived from an EMBL/GenBank/DDBJ whole genome shotgun (WGS) entry which is preliminary data.</text>
</comment>
<evidence type="ECO:0000256" key="12">
    <source>
        <dbReference type="ARBA" id="ARBA00023136"/>
    </source>
</evidence>
<gene>
    <name evidence="16" type="ORF">GGD88_002675</name>
</gene>
<dbReference type="PANTHER" id="PTHR48109:SF4">
    <property type="entry name" value="DIHYDROOROTATE DEHYDROGENASE (QUINONE), MITOCHONDRIAL"/>
    <property type="match status" value="1"/>
</dbReference>
<evidence type="ECO:0000256" key="11">
    <source>
        <dbReference type="ARBA" id="ARBA00023002"/>
    </source>
</evidence>
<dbReference type="UniPathway" id="UPA00070">
    <property type="reaction ID" value="UER00946"/>
</dbReference>
<comment type="catalytic activity">
    <reaction evidence="13">
        <text>(S)-dihydroorotate + a quinone = orotate + a quinol</text>
        <dbReference type="Rhea" id="RHEA:30187"/>
        <dbReference type="ChEBI" id="CHEBI:24646"/>
        <dbReference type="ChEBI" id="CHEBI:30839"/>
        <dbReference type="ChEBI" id="CHEBI:30864"/>
        <dbReference type="ChEBI" id="CHEBI:132124"/>
        <dbReference type="EC" id="1.3.5.2"/>
    </reaction>
</comment>
<name>A0A7W6S2F1_9PROT</name>
<dbReference type="GO" id="GO:0005737">
    <property type="term" value="C:cytoplasm"/>
    <property type="evidence" value="ECO:0007669"/>
    <property type="project" value="InterPro"/>
</dbReference>
<evidence type="ECO:0000256" key="7">
    <source>
        <dbReference type="ARBA" id="ARBA00018366"/>
    </source>
</evidence>
<dbReference type="InterPro" id="IPR005720">
    <property type="entry name" value="Dihydroorotate_DH_cat"/>
</dbReference>